<proteinExistence type="predicted"/>
<reference evidence="2 3" key="1">
    <citation type="journal article" date="2022" name="Syst. Appl. Microbiol.">
        <title>Rhodopirellula aestuarii sp. nov., a novel member of the genus Rhodopirellula isolated from brackish sediments collected in the Tagus River estuary, Portugal.</title>
        <authorList>
            <person name="Vitorino I.R."/>
            <person name="Klimek D."/>
            <person name="Calusinska M."/>
            <person name="Lobo-da-Cunha A."/>
            <person name="Vasconcelos V."/>
            <person name="Lage O.M."/>
        </authorList>
    </citation>
    <scope>NUCLEOTIDE SEQUENCE [LARGE SCALE GENOMIC DNA]</scope>
    <source>
        <strain evidence="2 3">ICT_H3.1</strain>
    </source>
</reference>
<comment type="caution">
    <text evidence="2">The sequence shown here is derived from an EMBL/GenBank/DDBJ whole genome shotgun (WGS) entry which is preliminary data.</text>
</comment>
<dbReference type="Proteomes" id="UP001202961">
    <property type="component" value="Unassembled WGS sequence"/>
</dbReference>
<gene>
    <name evidence="2" type="ORF">NB063_10170</name>
</gene>
<feature type="region of interest" description="Disordered" evidence="1">
    <location>
        <begin position="1"/>
        <end position="23"/>
    </location>
</feature>
<keyword evidence="3" id="KW-1185">Reference proteome</keyword>
<accession>A0ABT0U3E4</accession>
<dbReference type="EMBL" id="JAMQBK010000027">
    <property type="protein sequence ID" value="MCM2370973.1"/>
    <property type="molecule type" value="Genomic_DNA"/>
</dbReference>
<sequence>MNGIHHSSQQISHQEFGKKQSTCLNDDAAKTINDTRSRGTSIVLVLFSAERRKPSGPALPDGLRRSATFEIPQ</sequence>
<dbReference type="RefSeq" id="WP_250928617.1">
    <property type="nucleotide sequence ID" value="NZ_JAMQBK010000027.1"/>
</dbReference>
<organism evidence="2 3">
    <name type="scientific">Aporhodopirellula aestuarii</name>
    <dbReference type="NCBI Taxonomy" id="2950107"/>
    <lineage>
        <taxon>Bacteria</taxon>
        <taxon>Pseudomonadati</taxon>
        <taxon>Planctomycetota</taxon>
        <taxon>Planctomycetia</taxon>
        <taxon>Pirellulales</taxon>
        <taxon>Pirellulaceae</taxon>
        <taxon>Aporhodopirellula</taxon>
    </lineage>
</organism>
<evidence type="ECO:0000256" key="1">
    <source>
        <dbReference type="SAM" id="MobiDB-lite"/>
    </source>
</evidence>
<evidence type="ECO:0000313" key="3">
    <source>
        <dbReference type="Proteomes" id="UP001202961"/>
    </source>
</evidence>
<protein>
    <submittedName>
        <fullName evidence="2">Uncharacterized protein</fullName>
    </submittedName>
</protein>
<feature type="region of interest" description="Disordered" evidence="1">
    <location>
        <begin position="52"/>
        <end position="73"/>
    </location>
</feature>
<name>A0ABT0U3E4_9BACT</name>
<evidence type="ECO:0000313" key="2">
    <source>
        <dbReference type="EMBL" id="MCM2370973.1"/>
    </source>
</evidence>